<dbReference type="InterPro" id="IPR002081">
    <property type="entry name" value="Cryptochrome/DNA_photolyase_1"/>
</dbReference>
<sequence>MSLSLVLLNDTLRWHDNPLLQSTTGRKAAVVVLNKAAFFGQQYGIRRANLQRLQQQLALITALEKSLATHNIGLITLFGDTAHCIRSLAGHLNATELYCAEPVSPYEYSAIYQLSDTLNISQLDCNSLLGAELKPDNASLPDSFTPFRKQREPLLLVSPPIAAGNSDNNWLTPEQTRAYNSDFAGLLLKFRAAAQPLCQEQAALAHLQRYIWQQQHILHYKQTRNQLHGENYASFCSSAIALGCLSVRELWHNITQFERSVEANESTYWLKFELLWREFFRWQFRKYGARWFSRNAIKGQPDYTPAVLSARQHERFQLWCSAKTGVAFIDANMRLLNQTGLMSNRGRQNVASFLIHDLGIDWRLGAAYFEQRLLDYDCASNWGNWAYIAGTGNSNERQFNVDKQAKIYDADGGFVRAMLQSTP</sequence>
<accession>A0A486XM30</accession>
<dbReference type="PRINTS" id="PR00147">
    <property type="entry name" value="DNAPHOTLYASE"/>
</dbReference>
<dbReference type="GO" id="GO:0003677">
    <property type="term" value="F:DNA binding"/>
    <property type="evidence" value="ECO:0007669"/>
    <property type="project" value="TreeGrafter"/>
</dbReference>
<dbReference type="InterPro" id="IPR014133">
    <property type="entry name" value="Cry_DASH"/>
</dbReference>
<name>A0A486XM30_9GAMM</name>
<evidence type="ECO:0000256" key="6">
    <source>
        <dbReference type="PIRSR" id="PIRSR602081-1"/>
    </source>
</evidence>
<dbReference type="PANTHER" id="PTHR11455">
    <property type="entry name" value="CRYPTOCHROME"/>
    <property type="match status" value="1"/>
</dbReference>
<evidence type="ECO:0000256" key="3">
    <source>
        <dbReference type="ARBA" id="ARBA00022630"/>
    </source>
</evidence>
<comment type="function">
    <text evidence="7">May have a photoreceptor function.</text>
</comment>
<evidence type="ECO:0000313" key="9">
    <source>
        <dbReference type="EMBL" id="VHO02592.1"/>
    </source>
</evidence>
<comment type="cofactor">
    <cofactor evidence="7">
        <name>(6R)-5,10-methylene-5,6,7,8-tetrahydrofolate</name>
        <dbReference type="ChEBI" id="CHEBI:15636"/>
    </cofactor>
    <text evidence="7">Binds 1 5,10-methenyltetrahydrofolate (MTHF) per subunit.</text>
</comment>
<dbReference type="GO" id="GO:0000719">
    <property type="term" value="P:photoreactive repair"/>
    <property type="evidence" value="ECO:0007669"/>
    <property type="project" value="TreeGrafter"/>
</dbReference>
<gene>
    <name evidence="9" type="ORF">BAL341_934</name>
</gene>
<dbReference type="Pfam" id="PF00875">
    <property type="entry name" value="DNA_photolyase"/>
    <property type="match status" value="1"/>
</dbReference>
<keyword evidence="4 6" id="KW-0274">FAD</keyword>
<dbReference type="Gene3D" id="1.10.579.10">
    <property type="entry name" value="DNA Cyclobutane Dipyrimidine Photolyase, subunit A, domain 3"/>
    <property type="match status" value="1"/>
</dbReference>
<evidence type="ECO:0000256" key="5">
    <source>
        <dbReference type="ARBA" id="ARBA00022991"/>
    </source>
</evidence>
<dbReference type="InterPro" id="IPR036134">
    <property type="entry name" value="Crypto/Photolyase_FAD-like_sf"/>
</dbReference>
<dbReference type="PROSITE" id="PS51645">
    <property type="entry name" value="PHR_CRY_ALPHA_BETA"/>
    <property type="match status" value="1"/>
</dbReference>
<organism evidence="9">
    <name type="scientific">Rheinheimera sp. BAL341</name>
    <dbReference type="NCBI Taxonomy" id="1708203"/>
    <lineage>
        <taxon>Bacteria</taxon>
        <taxon>Pseudomonadati</taxon>
        <taxon>Pseudomonadota</taxon>
        <taxon>Gammaproteobacteria</taxon>
        <taxon>Chromatiales</taxon>
        <taxon>Chromatiaceae</taxon>
        <taxon>Rheinheimera</taxon>
    </lineage>
</organism>
<reference evidence="9" key="1">
    <citation type="submission" date="2019-04" db="EMBL/GenBank/DDBJ databases">
        <authorList>
            <person name="Brambilla D."/>
        </authorList>
    </citation>
    <scope>NUCLEOTIDE SEQUENCE</scope>
    <source>
        <strain evidence="9">BAL1</strain>
    </source>
</reference>
<dbReference type="AlphaFoldDB" id="A0A486XM30"/>
<dbReference type="GO" id="GO:0071949">
    <property type="term" value="F:FAD binding"/>
    <property type="evidence" value="ECO:0007669"/>
    <property type="project" value="TreeGrafter"/>
</dbReference>
<dbReference type="Gene3D" id="1.25.40.80">
    <property type="match status" value="1"/>
</dbReference>
<evidence type="ECO:0000259" key="8">
    <source>
        <dbReference type="PROSITE" id="PS51645"/>
    </source>
</evidence>
<dbReference type="SUPFAM" id="SSF48173">
    <property type="entry name" value="Cryptochrome/photolyase FAD-binding domain"/>
    <property type="match status" value="1"/>
</dbReference>
<proteinExistence type="inferred from homology"/>
<feature type="binding site" evidence="6">
    <location>
        <begin position="375"/>
        <end position="377"/>
    </location>
    <ligand>
        <name>FAD</name>
        <dbReference type="ChEBI" id="CHEBI:57692"/>
    </ligand>
</feature>
<comment type="cofactor">
    <cofactor evidence="6 7">
        <name>FAD</name>
        <dbReference type="ChEBI" id="CHEBI:57692"/>
    </cofactor>
    <text evidence="6 7">Binds 1 FAD per subunit.</text>
</comment>
<dbReference type="EMBL" id="CAAJGR010000072">
    <property type="protein sequence ID" value="VHO02592.1"/>
    <property type="molecule type" value="Genomic_DNA"/>
</dbReference>
<comment type="similarity">
    <text evidence="1 7">Belongs to the DNA photolyase class-1 family.</text>
</comment>
<feature type="domain" description="Photolyase/cryptochrome alpha/beta" evidence="8">
    <location>
        <begin position="2"/>
        <end position="133"/>
    </location>
</feature>
<dbReference type="Gene3D" id="3.40.50.620">
    <property type="entry name" value="HUPs"/>
    <property type="match status" value="1"/>
</dbReference>
<evidence type="ECO:0000256" key="4">
    <source>
        <dbReference type="ARBA" id="ARBA00022827"/>
    </source>
</evidence>
<keyword evidence="3 6" id="KW-0285">Flavoprotein</keyword>
<dbReference type="Pfam" id="PF03441">
    <property type="entry name" value="FAD_binding_7"/>
    <property type="match status" value="1"/>
</dbReference>
<dbReference type="InterPro" id="IPR036155">
    <property type="entry name" value="Crypto/Photolyase_N_sf"/>
</dbReference>
<feature type="binding site" evidence="6">
    <location>
        <position position="220"/>
    </location>
    <ligand>
        <name>FAD</name>
        <dbReference type="ChEBI" id="CHEBI:57692"/>
    </ligand>
</feature>
<protein>
    <recommendedName>
        <fullName evidence="2 7">Cryptochrome DASH</fullName>
    </recommendedName>
</protein>
<evidence type="ECO:0000256" key="1">
    <source>
        <dbReference type="ARBA" id="ARBA00005862"/>
    </source>
</evidence>
<evidence type="ECO:0000256" key="2">
    <source>
        <dbReference type="ARBA" id="ARBA00017881"/>
    </source>
</evidence>
<dbReference type="GO" id="GO:0003904">
    <property type="term" value="F:deoxyribodipyrimidine photo-lyase activity"/>
    <property type="evidence" value="ECO:0007669"/>
    <property type="project" value="TreeGrafter"/>
</dbReference>
<dbReference type="PANTHER" id="PTHR11455:SF22">
    <property type="entry name" value="CRYPTOCHROME DASH"/>
    <property type="match status" value="1"/>
</dbReference>
<keyword evidence="5 7" id="KW-0157">Chromophore</keyword>
<dbReference type="NCBIfam" id="TIGR02765">
    <property type="entry name" value="crypto_DASH"/>
    <property type="match status" value="1"/>
</dbReference>
<dbReference type="InterPro" id="IPR014729">
    <property type="entry name" value="Rossmann-like_a/b/a_fold"/>
</dbReference>
<dbReference type="SUPFAM" id="SSF52425">
    <property type="entry name" value="Cryptochrome/photolyase, N-terminal domain"/>
    <property type="match status" value="1"/>
</dbReference>
<evidence type="ECO:0000256" key="7">
    <source>
        <dbReference type="RuleBase" id="RU367151"/>
    </source>
</evidence>
<dbReference type="InterPro" id="IPR005101">
    <property type="entry name" value="Cryptochr/Photolyase_FAD-bd"/>
</dbReference>
<dbReference type="InterPro" id="IPR006050">
    <property type="entry name" value="DNA_photolyase_N"/>
</dbReference>